<dbReference type="PROSITE" id="PS00518">
    <property type="entry name" value="ZF_RING_1"/>
    <property type="match status" value="1"/>
</dbReference>
<evidence type="ECO:0000259" key="12">
    <source>
        <dbReference type="PROSITE" id="PS50089"/>
    </source>
</evidence>
<evidence type="ECO:0000256" key="10">
    <source>
        <dbReference type="SAM" id="Coils"/>
    </source>
</evidence>
<evidence type="ECO:0000256" key="4">
    <source>
        <dbReference type="ARBA" id="ARBA00022723"/>
    </source>
</evidence>
<proteinExistence type="predicted"/>
<dbReference type="Gene3D" id="1.20.120.1750">
    <property type="match status" value="1"/>
</dbReference>
<dbReference type="InterPro" id="IPR031127">
    <property type="entry name" value="E3_UB_ligase_RBR"/>
</dbReference>
<gene>
    <name evidence="14" type="ORF">NLU13_4163</name>
</gene>
<evidence type="ECO:0000256" key="7">
    <source>
        <dbReference type="ARBA" id="ARBA00022786"/>
    </source>
</evidence>
<dbReference type="InterPro" id="IPR001841">
    <property type="entry name" value="Znf_RING"/>
</dbReference>
<evidence type="ECO:0000256" key="6">
    <source>
        <dbReference type="ARBA" id="ARBA00022771"/>
    </source>
</evidence>
<keyword evidence="6 9" id="KW-0863">Zinc-finger</keyword>
<organism evidence="14 15">
    <name type="scientific">Sarocladium strictum</name>
    <name type="common">Black bundle disease fungus</name>
    <name type="synonym">Acremonium strictum</name>
    <dbReference type="NCBI Taxonomy" id="5046"/>
    <lineage>
        <taxon>Eukaryota</taxon>
        <taxon>Fungi</taxon>
        <taxon>Dikarya</taxon>
        <taxon>Ascomycota</taxon>
        <taxon>Pezizomycotina</taxon>
        <taxon>Sordariomycetes</taxon>
        <taxon>Hypocreomycetidae</taxon>
        <taxon>Hypocreales</taxon>
        <taxon>Sarocladiaceae</taxon>
        <taxon>Sarocladium</taxon>
    </lineage>
</organism>
<comment type="catalytic activity">
    <reaction evidence="1">
        <text>[E2 ubiquitin-conjugating enzyme]-S-ubiquitinyl-L-cysteine + [acceptor protein]-L-lysine = [E2 ubiquitin-conjugating enzyme]-L-cysteine + [acceptor protein]-N(6)-ubiquitinyl-L-lysine.</text>
        <dbReference type="EC" id="2.3.2.31"/>
    </reaction>
</comment>
<feature type="domain" description="RING-type" evidence="13">
    <location>
        <begin position="193"/>
        <end position="395"/>
    </location>
</feature>
<feature type="coiled-coil region" evidence="10">
    <location>
        <begin position="584"/>
        <end position="611"/>
    </location>
</feature>
<dbReference type="Gene3D" id="3.30.40.10">
    <property type="entry name" value="Zinc/RING finger domain, C3HC4 (zinc finger)"/>
    <property type="match status" value="1"/>
</dbReference>
<comment type="caution">
    <text evidence="14">The sequence shown here is derived from an EMBL/GenBank/DDBJ whole genome shotgun (WGS) entry which is preliminary data.</text>
</comment>
<protein>
    <recommendedName>
        <fullName evidence="2">RBR-type E3 ubiquitin transferase</fullName>
        <ecNumber evidence="2">2.3.2.31</ecNumber>
    </recommendedName>
</protein>
<feature type="domain" description="RING-type" evidence="12">
    <location>
        <begin position="197"/>
        <end position="242"/>
    </location>
</feature>
<evidence type="ECO:0000256" key="9">
    <source>
        <dbReference type="PROSITE-ProRule" id="PRU00175"/>
    </source>
</evidence>
<dbReference type="EMBL" id="JAPDFR010000003">
    <property type="protein sequence ID" value="KAK0387918.1"/>
    <property type="molecule type" value="Genomic_DNA"/>
</dbReference>
<dbReference type="GO" id="GO:0061630">
    <property type="term" value="F:ubiquitin protein ligase activity"/>
    <property type="evidence" value="ECO:0007669"/>
    <property type="project" value="UniProtKB-EC"/>
</dbReference>
<evidence type="ECO:0000256" key="3">
    <source>
        <dbReference type="ARBA" id="ARBA00022679"/>
    </source>
</evidence>
<evidence type="ECO:0000256" key="8">
    <source>
        <dbReference type="ARBA" id="ARBA00022833"/>
    </source>
</evidence>
<feature type="compositionally biased region" description="Acidic residues" evidence="11">
    <location>
        <begin position="679"/>
        <end position="689"/>
    </location>
</feature>
<evidence type="ECO:0000259" key="13">
    <source>
        <dbReference type="PROSITE" id="PS51873"/>
    </source>
</evidence>
<evidence type="ECO:0000256" key="5">
    <source>
        <dbReference type="ARBA" id="ARBA00022737"/>
    </source>
</evidence>
<dbReference type="SUPFAM" id="SSF57850">
    <property type="entry name" value="RING/U-box"/>
    <property type="match status" value="2"/>
</dbReference>
<dbReference type="CDD" id="cd20335">
    <property type="entry name" value="BRcat_RBR"/>
    <property type="match status" value="1"/>
</dbReference>
<evidence type="ECO:0000256" key="11">
    <source>
        <dbReference type="SAM" id="MobiDB-lite"/>
    </source>
</evidence>
<keyword evidence="5" id="KW-0677">Repeat</keyword>
<dbReference type="GO" id="GO:0008270">
    <property type="term" value="F:zinc ion binding"/>
    <property type="evidence" value="ECO:0007669"/>
    <property type="project" value="UniProtKB-KW"/>
</dbReference>
<evidence type="ECO:0000256" key="2">
    <source>
        <dbReference type="ARBA" id="ARBA00012251"/>
    </source>
</evidence>
<dbReference type="GO" id="GO:0016567">
    <property type="term" value="P:protein ubiquitination"/>
    <property type="evidence" value="ECO:0007669"/>
    <property type="project" value="InterPro"/>
</dbReference>
<reference evidence="14" key="1">
    <citation type="submission" date="2022-10" db="EMBL/GenBank/DDBJ databases">
        <title>Determination and structural analysis of whole genome sequence of Sarocladium strictum F4-1.</title>
        <authorList>
            <person name="Hu L."/>
            <person name="Jiang Y."/>
        </authorList>
    </citation>
    <scope>NUCLEOTIDE SEQUENCE</scope>
    <source>
        <strain evidence="14">F4-1</strain>
    </source>
</reference>
<dbReference type="PROSITE" id="PS51873">
    <property type="entry name" value="TRIAD"/>
    <property type="match status" value="1"/>
</dbReference>
<evidence type="ECO:0000256" key="1">
    <source>
        <dbReference type="ARBA" id="ARBA00001798"/>
    </source>
</evidence>
<dbReference type="PANTHER" id="PTHR11685">
    <property type="entry name" value="RBR FAMILY RING FINGER AND IBR DOMAIN-CONTAINING"/>
    <property type="match status" value="1"/>
</dbReference>
<keyword evidence="4" id="KW-0479">Metal-binding</keyword>
<dbReference type="InterPro" id="IPR017907">
    <property type="entry name" value="Znf_RING_CS"/>
</dbReference>
<feature type="region of interest" description="Disordered" evidence="11">
    <location>
        <begin position="667"/>
        <end position="689"/>
    </location>
</feature>
<dbReference type="PROSITE" id="PS50089">
    <property type="entry name" value="ZF_RING_2"/>
    <property type="match status" value="1"/>
</dbReference>
<dbReference type="InterPro" id="IPR002867">
    <property type="entry name" value="IBR_dom"/>
</dbReference>
<feature type="coiled-coil region" evidence="10">
    <location>
        <begin position="392"/>
        <end position="419"/>
    </location>
</feature>
<dbReference type="Pfam" id="PF01485">
    <property type="entry name" value="IBR"/>
    <property type="match status" value="2"/>
</dbReference>
<dbReference type="InterPro" id="IPR013083">
    <property type="entry name" value="Znf_RING/FYVE/PHD"/>
</dbReference>
<evidence type="ECO:0000313" key="15">
    <source>
        <dbReference type="Proteomes" id="UP001175261"/>
    </source>
</evidence>
<sequence length="689" mass="78151">MSAAIAKTAMATGMSLLPELDEVRYLREVLCLQPEQTEAEIDNELHSKANALGIVIPQSHAPSDKRYTSSAQSASTAVTYHGRTFSTGSHGSASTAFTDLSFAVAPPSPGVKSADGTPKKRTKVPSFSQYDKYLSTLSPNLDQPKIRKLSKPLDASSQSLFSVRTGKSFFSLKSYGLRTKMRWRRQSNQPFDLAFSCVCCRETFEKPNALHALPCSHSFCSSCLKVIVQQATTDESKMPPRCCTQPVPSNVLRNLLSKENQQSFLKAVAQFSTPWEARIFCPNAACGEFIPPRAKVDPKHPFSVSCYKCQTQVCTMCKREAHGVGKDCPEDWELEQVLKMGEKSGWRRCYKCRTLVELTQGCTHVTCRCKAQFCYVCGGIWDATLGCPNVCNGEEELERRRIEERRQRAEVEAETAAHQAAEAIAAAGQLEAEARSKAHPEVCALQKAQLEELARFEAFSKRVKEESLQRHSELKKLLQDKHTDQEEKMKERHTKTANHLEDRQIAAEMELRSTLEASERSVRIRLKHMEAYCDGLGRTGETSKMPARTVTERDLRELGQQYNLRDGMERLHQSKINVMRDRQAKRMEELLERHEAEISKLEEQKREDLEDLAARFAHEHDALASVLKERQLKLEQRWEIAMEVLCKELQKQDGQFYAVLPRPQWLDELPENTENYPEKEEDKEEVAAL</sequence>
<dbReference type="EC" id="2.3.2.31" evidence="2"/>
<accession>A0AA39L8D9</accession>
<dbReference type="Proteomes" id="UP001175261">
    <property type="component" value="Unassembled WGS sequence"/>
</dbReference>
<evidence type="ECO:0000313" key="14">
    <source>
        <dbReference type="EMBL" id="KAK0387918.1"/>
    </source>
</evidence>
<keyword evidence="7" id="KW-0833">Ubl conjugation pathway</keyword>
<keyword evidence="10" id="KW-0175">Coiled coil</keyword>
<keyword evidence="3" id="KW-0808">Transferase</keyword>
<keyword evidence="15" id="KW-1185">Reference proteome</keyword>
<keyword evidence="8" id="KW-0862">Zinc</keyword>
<dbReference type="SMART" id="SM00647">
    <property type="entry name" value="IBR"/>
    <property type="match status" value="2"/>
</dbReference>
<dbReference type="AlphaFoldDB" id="A0AA39L8D9"/>
<dbReference type="InterPro" id="IPR044066">
    <property type="entry name" value="TRIAD_supradom"/>
</dbReference>
<name>A0AA39L8D9_SARSR</name>
<dbReference type="CDD" id="cd22584">
    <property type="entry name" value="Rcat_RBR_unk"/>
    <property type="match status" value="1"/>
</dbReference>